<feature type="region of interest" description="Disordered" evidence="5">
    <location>
        <begin position="354"/>
        <end position="374"/>
    </location>
</feature>
<organism evidence="6 7">
    <name type="scientific">Steinernema carpocapsae</name>
    <name type="common">Entomopathogenic nematode</name>
    <dbReference type="NCBI Taxonomy" id="34508"/>
    <lineage>
        <taxon>Eukaryota</taxon>
        <taxon>Metazoa</taxon>
        <taxon>Ecdysozoa</taxon>
        <taxon>Nematoda</taxon>
        <taxon>Chromadorea</taxon>
        <taxon>Rhabditida</taxon>
        <taxon>Tylenchina</taxon>
        <taxon>Panagrolaimomorpha</taxon>
        <taxon>Strongyloidoidea</taxon>
        <taxon>Steinernematidae</taxon>
        <taxon>Steinernema</taxon>
    </lineage>
</organism>
<evidence type="ECO:0000256" key="3">
    <source>
        <dbReference type="ARBA" id="ARBA00022574"/>
    </source>
</evidence>
<dbReference type="PANTHER" id="PTHR12442:SF22">
    <property type="entry name" value="CYTOPLASMIC DYNEIN 1 INTERMEDIATE CHAIN-RELATED"/>
    <property type="match status" value="1"/>
</dbReference>
<dbReference type="SUPFAM" id="SSF50978">
    <property type="entry name" value="WD40 repeat-like"/>
    <property type="match status" value="1"/>
</dbReference>
<evidence type="ECO:0000256" key="2">
    <source>
        <dbReference type="ARBA" id="ARBA00022490"/>
    </source>
</evidence>
<comment type="caution">
    <text evidence="6">The sequence shown here is derived from an EMBL/GenBank/DDBJ whole genome shotgun (WGS) entry which is preliminary data.</text>
</comment>
<dbReference type="GO" id="GO:0005868">
    <property type="term" value="C:cytoplasmic dynein complex"/>
    <property type="evidence" value="ECO:0007669"/>
    <property type="project" value="TreeGrafter"/>
</dbReference>
<dbReference type="Gene3D" id="2.130.10.10">
    <property type="entry name" value="YVTN repeat-like/Quinoprotein amine dehydrogenase"/>
    <property type="match status" value="2"/>
</dbReference>
<dbReference type="GO" id="GO:0045503">
    <property type="term" value="F:dynein light chain binding"/>
    <property type="evidence" value="ECO:0007669"/>
    <property type="project" value="TreeGrafter"/>
</dbReference>
<keyword evidence="4" id="KW-0677">Repeat</keyword>
<name>A0A4U5N3L4_STECR</name>
<dbReference type="PANTHER" id="PTHR12442">
    <property type="entry name" value="DYNEIN INTERMEDIATE CHAIN"/>
    <property type="match status" value="1"/>
</dbReference>
<protein>
    <submittedName>
        <fullName evidence="6">Uncharacterized protein</fullName>
    </submittedName>
</protein>
<dbReference type="InterPro" id="IPR050687">
    <property type="entry name" value="Dynein_IC"/>
</dbReference>
<evidence type="ECO:0000256" key="4">
    <source>
        <dbReference type="ARBA" id="ARBA00022737"/>
    </source>
</evidence>
<sequence>MSSDLTVHMEGCLEIVERSHFKLTRRERPVGFAITNKAKPTGRFTMSRHASVPLSGLDSLHVRSVAPTGLQVHAFAFSTTFFASVGPNPSFDAFVRFKSVVRGLREDVQRRDGSKFILIAFSTSVRSVASPLPRHFFASSTADSKPTERQLALGSTREKTGFSVQTEVSNGKRRRTVADACSGSAKCGVGLKIHGEESVASTSPFDATITEMADQIGFGSNLTFNKCQIPCWLPQRACAECFEASCFGMNDRKLELARKKELLEMMKRRKEAAAPAPVERSPLLDKSFNVDDFLADVTNVGSRRGRETKEDSKSEEPKSPAAVPEPKVIPTRSVETYGRCTQTRQIILYGKETQTEISSSDESEDEAMEPAKTECPEPEIIDRPDVVRQFANQATQVDEEPPGGEFREKNIFYEEKDSDQTLTLQRELFAEKWTDGRVVMDMDFAPHAPELIVISYALPQLMKRAEHPGVVEVWNVALRKSTPEHTLFSPSPVMTTKFCVDYPEFLVGGCYNGQIVVWDLRNTKRSPEFKSPISAKTHTSPVHCLHVTGHKTVATLVSVDAEGQFCMWKLSNIQMPLSSSKLRPDFFEPGKNDHYANVQVRAMAMMHDEGNTYVIGCEDGDVAKVGDSIGPDDISTKPLFGHGSRVNSIDCHPARLGYEAISDLVLSTSLDYTIKISNARTKKVLFQLSEHNDDVLDAKWHPVRPSVFASLDVNGWIYVWDMNDSLVTPISMVQIQDMAKKLLWSPNGKKLLVGDGSGKVHVFSVHKRISELRITDWKALHDLVSHSS</sequence>
<dbReference type="AlphaFoldDB" id="A0A4U5N3L4"/>
<dbReference type="STRING" id="34508.A0A4U5N3L4"/>
<keyword evidence="3" id="KW-0853">WD repeat</keyword>
<reference evidence="6 7" key="1">
    <citation type="journal article" date="2015" name="Genome Biol.">
        <title>Comparative genomics of Steinernema reveals deeply conserved gene regulatory networks.</title>
        <authorList>
            <person name="Dillman A.R."/>
            <person name="Macchietto M."/>
            <person name="Porter C.F."/>
            <person name="Rogers A."/>
            <person name="Williams B."/>
            <person name="Antoshechkin I."/>
            <person name="Lee M.M."/>
            <person name="Goodwin Z."/>
            <person name="Lu X."/>
            <person name="Lewis E.E."/>
            <person name="Goodrich-Blair H."/>
            <person name="Stock S.P."/>
            <person name="Adams B.J."/>
            <person name="Sternberg P.W."/>
            <person name="Mortazavi A."/>
        </authorList>
    </citation>
    <scope>NUCLEOTIDE SEQUENCE [LARGE SCALE GENOMIC DNA]</scope>
    <source>
        <strain evidence="6 7">ALL</strain>
    </source>
</reference>
<feature type="compositionally biased region" description="Acidic residues" evidence="5">
    <location>
        <begin position="359"/>
        <end position="368"/>
    </location>
</feature>
<proteinExistence type="predicted"/>
<dbReference type="InterPro" id="IPR015943">
    <property type="entry name" value="WD40/YVTN_repeat-like_dom_sf"/>
</dbReference>
<dbReference type="InterPro" id="IPR036322">
    <property type="entry name" value="WD40_repeat_dom_sf"/>
</dbReference>
<evidence type="ECO:0000313" key="6">
    <source>
        <dbReference type="EMBL" id="TKR76864.1"/>
    </source>
</evidence>
<dbReference type="SMART" id="SM00320">
    <property type="entry name" value="WD40"/>
    <property type="match status" value="5"/>
</dbReference>
<keyword evidence="7" id="KW-1185">Reference proteome</keyword>
<evidence type="ECO:0000256" key="5">
    <source>
        <dbReference type="SAM" id="MobiDB-lite"/>
    </source>
</evidence>
<dbReference type="GO" id="GO:0045504">
    <property type="term" value="F:dynein heavy chain binding"/>
    <property type="evidence" value="ECO:0007669"/>
    <property type="project" value="TreeGrafter"/>
</dbReference>
<dbReference type="GO" id="GO:0010970">
    <property type="term" value="P:transport along microtubule"/>
    <property type="evidence" value="ECO:0007669"/>
    <property type="project" value="TreeGrafter"/>
</dbReference>
<reference evidence="6 7" key="2">
    <citation type="journal article" date="2019" name="G3 (Bethesda)">
        <title>Hybrid Assembly of the Genome of the Entomopathogenic Nematode Steinernema carpocapsae Identifies the X-Chromosome.</title>
        <authorList>
            <person name="Serra L."/>
            <person name="Macchietto M."/>
            <person name="Macias-Munoz A."/>
            <person name="McGill C.J."/>
            <person name="Rodriguez I.M."/>
            <person name="Rodriguez B."/>
            <person name="Murad R."/>
            <person name="Mortazavi A."/>
        </authorList>
    </citation>
    <scope>NUCLEOTIDE SEQUENCE [LARGE SCALE GENOMIC DNA]</scope>
    <source>
        <strain evidence="6 7">ALL</strain>
    </source>
</reference>
<evidence type="ECO:0000256" key="1">
    <source>
        <dbReference type="ARBA" id="ARBA00004496"/>
    </source>
</evidence>
<accession>A0A4U5N3L4</accession>
<dbReference type="EMBL" id="AZBU02000005">
    <property type="protein sequence ID" value="TKR76864.1"/>
    <property type="molecule type" value="Genomic_DNA"/>
</dbReference>
<evidence type="ECO:0000313" key="7">
    <source>
        <dbReference type="Proteomes" id="UP000298663"/>
    </source>
</evidence>
<gene>
    <name evidence="6" type="ORF">L596_017939</name>
</gene>
<dbReference type="OrthoDB" id="445052at2759"/>
<keyword evidence="2" id="KW-0963">Cytoplasm</keyword>
<dbReference type="GO" id="GO:0005737">
    <property type="term" value="C:cytoplasm"/>
    <property type="evidence" value="ECO:0007669"/>
    <property type="project" value="UniProtKB-SubCell"/>
</dbReference>
<dbReference type="InterPro" id="IPR001680">
    <property type="entry name" value="WD40_rpt"/>
</dbReference>
<feature type="compositionally biased region" description="Basic and acidic residues" evidence="5">
    <location>
        <begin position="304"/>
        <end position="318"/>
    </location>
</feature>
<comment type="subcellular location">
    <subcellularLocation>
        <location evidence="1">Cytoplasm</location>
    </subcellularLocation>
</comment>
<dbReference type="Proteomes" id="UP000298663">
    <property type="component" value="Unassembled WGS sequence"/>
</dbReference>
<feature type="region of interest" description="Disordered" evidence="5">
    <location>
        <begin position="299"/>
        <end position="327"/>
    </location>
</feature>